<keyword evidence="4" id="KW-1185">Reference proteome</keyword>
<evidence type="ECO:0000313" key="3">
    <source>
        <dbReference type="EMBL" id="MBW7453546.1"/>
    </source>
</evidence>
<organism evidence="3 4">
    <name type="scientific">Paenibacillus sepulcri</name>
    <dbReference type="NCBI Taxonomy" id="359917"/>
    <lineage>
        <taxon>Bacteria</taxon>
        <taxon>Bacillati</taxon>
        <taxon>Bacillota</taxon>
        <taxon>Bacilli</taxon>
        <taxon>Bacillales</taxon>
        <taxon>Paenibacillaceae</taxon>
        <taxon>Paenibacillus</taxon>
    </lineage>
</organism>
<dbReference type="Proteomes" id="UP001519887">
    <property type="component" value="Unassembled WGS sequence"/>
</dbReference>
<reference evidence="3 4" key="1">
    <citation type="submission" date="2021-07" db="EMBL/GenBank/DDBJ databases">
        <title>Paenibacillus radiodurans sp. nov., isolated from the southeastern edge of Tengger Desert.</title>
        <authorList>
            <person name="Zhang G."/>
        </authorList>
    </citation>
    <scope>NUCLEOTIDE SEQUENCE [LARGE SCALE GENOMIC DNA]</scope>
    <source>
        <strain evidence="3 4">CCM 7311</strain>
    </source>
</reference>
<proteinExistence type="predicted"/>
<comment type="caution">
    <text evidence="3">The sequence shown here is derived from an EMBL/GenBank/DDBJ whole genome shotgun (WGS) entry which is preliminary data.</text>
</comment>
<dbReference type="EMBL" id="JAHZIK010000087">
    <property type="protein sequence ID" value="MBW7453546.1"/>
    <property type="molecule type" value="Genomic_DNA"/>
</dbReference>
<evidence type="ECO:0000259" key="2">
    <source>
        <dbReference type="PROSITE" id="PS50110"/>
    </source>
</evidence>
<sequence>MLTIFLVDDETIELDLMENHIDWASMGIQVVGTARNGRKAWEQIQRLQPDIVLTDVRMPVMDGLRLAALIQEKLGWIQLVFLSGHDEFTYVKSAIESGAVGYLLKPIDRKELFAVMDR</sequence>
<evidence type="ECO:0000313" key="4">
    <source>
        <dbReference type="Proteomes" id="UP001519887"/>
    </source>
</evidence>
<evidence type="ECO:0000256" key="1">
    <source>
        <dbReference type="PROSITE-ProRule" id="PRU00169"/>
    </source>
</evidence>
<dbReference type="InterPro" id="IPR001789">
    <property type="entry name" value="Sig_transdc_resp-reg_receiver"/>
</dbReference>
<dbReference type="CDD" id="cd17536">
    <property type="entry name" value="REC_YesN-like"/>
    <property type="match status" value="1"/>
</dbReference>
<keyword evidence="1" id="KW-0597">Phosphoprotein</keyword>
<protein>
    <submittedName>
        <fullName evidence="3">Response regulator</fullName>
    </submittedName>
</protein>
<gene>
    <name evidence="3" type="ORF">K0U00_05775</name>
</gene>
<feature type="modified residue" description="4-aspartylphosphate" evidence="1">
    <location>
        <position position="55"/>
    </location>
</feature>
<accession>A0ABS7BY17</accession>
<dbReference type="PANTHER" id="PTHR43228">
    <property type="entry name" value="TWO-COMPONENT RESPONSE REGULATOR"/>
    <property type="match status" value="1"/>
</dbReference>
<dbReference type="PROSITE" id="PS50110">
    <property type="entry name" value="RESPONSE_REGULATORY"/>
    <property type="match status" value="1"/>
</dbReference>
<dbReference type="Pfam" id="PF00072">
    <property type="entry name" value="Response_reg"/>
    <property type="match status" value="1"/>
</dbReference>
<dbReference type="InterPro" id="IPR011006">
    <property type="entry name" value="CheY-like_superfamily"/>
</dbReference>
<dbReference type="PANTHER" id="PTHR43228:SF1">
    <property type="entry name" value="TWO-COMPONENT RESPONSE REGULATOR ARR22"/>
    <property type="match status" value="1"/>
</dbReference>
<dbReference type="SMART" id="SM00448">
    <property type="entry name" value="REC"/>
    <property type="match status" value="1"/>
</dbReference>
<feature type="domain" description="Response regulatory" evidence="2">
    <location>
        <begin position="3"/>
        <end position="118"/>
    </location>
</feature>
<dbReference type="InterPro" id="IPR052048">
    <property type="entry name" value="ST_Response_Regulator"/>
</dbReference>
<name>A0ABS7BY17_9BACL</name>
<dbReference type="Gene3D" id="3.40.50.2300">
    <property type="match status" value="1"/>
</dbReference>
<feature type="non-terminal residue" evidence="3">
    <location>
        <position position="118"/>
    </location>
</feature>
<dbReference type="SUPFAM" id="SSF52172">
    <property type="entry name" value="CheY-like"/>
    <property type="match status" value="1"/>
</dbReference>